<gene>
    <name evidence="2" type="ORF">ROA7745_02417</name>
</gene>
<accession>A0A1X7BTN5</accession>
<sequence>MEKSFCHRVIRRFCGERDGSVMVETVITLPLLVWALVATWEFFEVHRYRSAREKATYTIADLISREQGIEDVYIDNAMSLFDGISNDNGNNQLRISVVVFETNDPDDANDNEYWIRWSEVRGNGGFTALTTNDVRNSFDTLPIMNDGEDLILVEAASTYQPVFNVGLSGNVQIDTRLFTKPRFTEQLCYEAQSCYQAPS</sequence>
<dbReference type="EMBL" id="FWXB01000008">
    <property type="protein sequence ID" value="SMC12589.1"/>
    <property type="molecule type" value="Genomic_DNA"/>
</dbReference>
<name>A0A1X7BTN5_9RHOB</name>
<dbReference type="Proteomes" id="UP000193224">
    <property type="component" value="Unassembled WGS sequence"/>
</dbReference>
<feature type="transmembrane region" description="Helical" evidence="1">
    <location>
        <begin position="21"/>
        <end position="43"/>
    </location>
</feature>
<organism evidence="2 3">
    <name type="scientific">Roseovarius aestuarii</name>
    <dbReference type="NCBI Taxonomy" id="475083"/>
    <lineage>
        <taxon>Bacteria</taxon>
        <taxon>Pseudomonadati</taxon>
        <taxon>Pseudomonadota</taxon>
        <taxon>Alphaproteobacteria</taxon>
        <taxon>Rhodobacterales</taxon>
        <taxon>Roseobacteraceae</taxon>
        <taxon>Roseovarius</taxon>
    </lineage>
</organism>
<keyword evidence="1" id="KW-0812">Transmembrane</keyword>
<evidence type="ECO:0000313" key="2">
    <source>
        <dbReference type="EMBL" id="SMC12589.1"/>
    </source>
</evidence>
<reference evidence="2 3" key="1">
    <citation type="submission" date="2017-03" db="EMBL/GenBank/DDBJ databases">
        <authorList>
            <person name="Afonso C.L."/>
            <person name="Miller P.J."/>
            <person name="Scott M.A."/>
            <person name="Spackman E."/>
            <person name="Goraichik I."/>
            <person name="Dimitrov K.M."/>
            <person name="Suarez D.L."/>
            <person name="Swayne D.E."/>
        </authorList>
    </citation>
    <scope>NUCLEOTIDE SEQUENCE [LARGE SCALE GENOMIC DNA]</scope>
    <source>
        <strain evidence="2 3">CECT 7745</strain>
    </source>
</reference>
<proteinExistence type="predicted"/>
<dbReference type="AlphaFoldDB" id="A0A1X7BTN5"/>
<evidence type="ECO:0000256" key="1">
    <source>
        <dbReference type="SAM" id="Phobius"/>
    </source>
</evidence>
<protein>
    <recommendedName>
        <fullName evidence="4">TadE-like protein</fullName>
    </recommendedName>
</protein>
<evidence type="ECO:0000313" key="3">
    <source>
        <dbReference type="Proteomes" id="UP000193224"/>
    </source>
</evidence>
<evidence type="ECO:0008006" key="4">
    <source>
        <dbReference type="Google" id="ProtNLM"/>
    </source>
</evidence>
<dbReference type="RefSeq" id="WP_085800540.1">
    <property type="nucleotide sequence ID" value="NZ_FWXB01000008.1"/>
</dbReference>
<keyword evidence="1" id="KW-0472">Membrane</keyword>
<dbReference type="OrthoDB" id="7876207at2"/>
<keyword evidence="3" id="KW-1185">Reference proteome</keyword>
<keyword evidence="1" id="KW-1133">Transmembrane helix</keyword>